<accession>A0A4P9YGM6</accession>
<dbReference type="AlphaFoldDB" id="A0A4P9YGM6"/>
<protein>
    <submittedName>
        <fullName evidence="1">Uncharacterized protein</fullName>
    </submittedName>
</protein>
<evidence type="ECO:0000313" key="2">
    <source>
        <dbReference type="Proteomes" id="UP000281549"/>
    </source>
</evidence>
<reference evidence="2" key="1">
    <citation type="journal article" date="2018" name="Nat. Microbiol.">
        <title>Leveraging single-cell genomics to expand the fungal tree of life.</title>
        <authorList>
            <person name="Ahrendt S.R."/>
            <person name="Quandt C.A."/>
            <person name="Ciobanu D."/>
            <person name="Clum A."/>
            <person name="Salamov A."/>
            <person name="Andreopoulos B."/>
            <person name="Cheng J.F."/>
            <person name="Woyke T."/>
            <person name="Pelin A."/>
            <person name="Henrissat B."/>
            <person name="Reynolds N.K."/>
            <person name="Benny G.L."/>
            <person name="Smith M.E."/>
            <person name="James T.Y."/>
            <person name="Grigoriev I.V."/>
        </authorList>
    </citation>
    <scope>NUCLEOTIDE SEQUENCE [LARGE SCALE GENOMIC DNA]</scope>
    <source>
        <strain evidence="2">CSF55</strain>
    </source>
</reference>
<name>A0A4P9YGM6_ROZAC</name>
<dbReference type="Proteomes" id="UP000281549">
    <property type="component" value="Unassembled WGS sequence"/>
</dbReference>
<evidence type="ECO:0000313" key="1">
    <source>
        <dbReference type="EMBL" id="RKP18444.1"/>
    </source>
</evidence>
<proteinExistence type="predicted"/>
<dbReference type="EMBL" id="ML005457">
    <property type="protein sequence ID" value="RKP18444.1"/>
    <property type="molecule type" value="Genomic_DNA"/>
</dbReference>
<gene>
    <name evidence="1" type="ORF">ROZALSC1DRAFT_29879</name>
</gene>
<organism evidence="1 2">
    <name type="scientific">Rozella allomycis (strain CSF55)</name>
    <dbReference type="NCBI Taxonomy" id="988480"/>
    <lineage>
        <taxon>Eukaryota</taxon>
        <taxon>Fungi</taxon>
        <taxon>Fungi incertae sedis</taxon>
        <taxon>Cryptomycota</taxon>
        <taxon>Cryptomycota incertae sedis</taxon>
        <taxon>Rozella</taxon>
    </lineage>
</organism>
<sequence>MPPQNSKRSSLPSRLDSIISDHFEHSFPKTQLHSLISKNNFDGAVKFLEIKKLDLAISSVPFCVHAIKTCATFAFSRCSEDAKIEALKIAAKDHLWNNVLTVLGNNIDPFHQVSPGKVFHLFQPHLHIIKARNFSLYKLLKGMQIEDIIMSKSNNIEALDSLDIEVSIQPGLFNVHEFLGNDIMDAVFANKYIRTWLLKDFKNTVSSKKLLSREKSTYLVYDLKLTKLENEIDTANLRIILEHVVPYELDLLQDCLFNTDDRPKKIDRINKLVAFYQLKELRLYEGVKIENLLNVSKMAKESGLHELVSYLKQINMDKNKINVSLQNFLQAIKRNNNSVKSALMNRFGSQIKARKFDVHIPEALKEEEESDSECVVSLPSSFCPSTRHIDENDESDFEFIN</sequence>